<feature type="domain" description="Archease" evidence="6">
    <location>
        <begin position="78"/>
        <end position="216"/>
    </location>
</feature>
<dbReference type="PANTHER" id="PTHR12682:SF11">
    <property type="entry name" value="PROTEIN ARCHEASE"/>
    <property type="match status" value="1"/>
</dbReference>
<dbReference type="InterPro" id="IPR002804">
    <property type="entry name" value="Archease"/>
</dbReference>
<dbReference type="SUPFAM" id="SSF69819">
    <property type="entry name" value="MTH1598-like"/>
    <property type="match status" value="1"/>
</dbReference>
<dbReference type="GO" id="GO:0046872">
    <property type="term" value="F:metal ion binding"/>
    <property type="evidence" value="ECO:0007669"/>
    <property type="project" value="UniProtKB-KW"/>
</dbReference>
<dbReference type="Proteomes" id="UP001314263">
    <property type="component" value="Unassembled WGS sequence"/>
</dbReference>
<evidence type="ECO:0000256" key="5">
    <source>
        <dbReference type="SAM" id="MobiDB-lite"/>
    </source>
</evidence>
<evidence type="ECO:0000313" key="7">
    <source>
        <dbReference type="EMBL" id="CAK0738739.1"/>
    </source>
</evidence>
<evidence type="ECO:0000313" key="8">
    <source>
        <dbReference type="Proteomes" id="UP001314263"/>
    </source>
</evidence>
<comment type="caution">
    <text evidence="7">The sequence shown here is derived from an EMBL/GenBank/DDBJ whole genome shotgun (WGS) entry which is preliminary data.</text>
</comment>
<organism evidence="7 8">
    <name type="scientific">Coccomyxa viridis</name>
    <dbReference type="NCBI Taxonomy" id="1274662"/>
    <lineage>
        <taxon>Eukaryota</taxon>
        <taxon>Viridiplantae</taxon>
        <taxon>Chlorophyta</taxon>
        <taxon>core chlorophytes</taxon>
        <taxon>Trebouxiophyceae</taxon>
        <taxon>Trebouxiophyceae incertae sedis</taxon>
        <taxon>Coccomyxaceae</taxon>
        <taxon>Coccomyxa</taxon>
    </lineage>
</organism>
<evidence type="ECO:0000259" key="6">
    <source>
        <dbReference type="Pfam" id="PF01951"/>
    </source>
</evidence>
<keyword evidence="4" id="KW-0106">Calcium</keyword>
<dbReference type="GO" id="GO:0072669">
    <property type="term" value="C:tRNA-splicing ligase complex"/>
    <property type="evidence" value="ECO:0007669"/>
    <property type="project" value="TreeGrafter"/>
</dbReference>
<feature type="region of interest" description="Disordered" evidence="5">
    <location>
        <begin position="1"/>
        <end position="36"/>
    </location>
</feature>
<gene>
    <name evidence="7" type="ORF">CVIRNUC_001086</name>
</gene>
<proteinExistence type="inferred from homology"/>
<dbReference type="FunFam" id="3.55.10.10:FF:000001">
    <property type="entry name" value="protein archease isoform X1"/>
    <property type="match status" value="1"/>
</dbReference>
<evidence type="ECO:0000256" key="2">
    <source>
        <dbReference type="ARBA" id="ARBA00022694"/>
    </source>
</evidence>
<evidence type="ECO:0000256" key="3">
    <source>
        <dbReference type="ARBA" id="ARBA00022723"/>
    </source>
</evidence>
<keyword evidence="8" id="KW-1185">Reference proteome</keyword>
<dbReference type="GO" id="GO:0006388">
    <property type="term" value="P:tRNA splicing, via endonucleolytic cleavage and ligation"/>
    <property type="evidence" value="ECO:0007669"/>
    <property type="project" value="TreeGrafter"/>
</dbReference>
<evidence type="ECO:0000256" key="1">
    <source>
        <dbReference type="ARBA" id="ARBA00007963"/>
    </source>
</evidence>
<sequence length="216" mass="23744">MQVNEQVYESLPQRRSGRGRKGAAAELGGAQQSPGVLTELGDRLGSTMNHLELQGSTESPAAVSRTLYRKDAEGDACYEYLDHTADVQIHSWGPRLEEAMANAGLAMFNYMTPLSGVEIDASGSRDFEAEGHDEQSLLFAFLDELLFVFHTELLVCKDLTVTHLDRNSWALKAHGKGERFQRGKHASGTEVKAITYSAMQIIEQPGDAEVFVIVDI</sequence>
<dbReference type="PANTHER" id="PTHR12682">
    <property type="entry name" value="ARCHEASE"/>
    <property type="match status" value="1"/>
</dbReference>
<dbReference type="InterPro" id="IPR036820">
    <property type="entry name" value="Archease_dom_sf"/>
</dbReference>
<reference evidence="7 8" key="1">
    <citation type="submission" date="2023-10" db="EMBL/GenBank/DDBJ databases">
        <authorList>
            <person name="Maclean D."/>
            <person name="Macfadyen A."/>
        </authorList>
    </citation>
    <scope>NUCLEOTIDE SEQUENCE [LARGE SCALE GENOMIC DNA]</scope>
</reference>
<dbReference type="Gene3D" id="3.55.10.10">
    <property type="entry name" value="Archease domain"/>
    <property type="match status" value="1"/>
</dbReference>
<name>A0AAV1HW84_9CHLO</name>
<accession>A0AAV1HW84</accession>
<dbReference type="Pfam" id="PF01951">
    <property type="entry name" value="Archease"/>
    <property type="match status" value="1"/>
</dbReference>
<comment type="similarity">
    <text evidence="1">Belongs to the archease family.</text>
</comment>
<protein>
    <recommendedName>
        <fullName evidence="6">Archease domain-containing protein</fullName>
    </recommendedName>
</protein>
<keyword evidence="2" id="KW-0819">tRNA processing</keyword>
<dbReference type="EMBL" id="CAUYUE010000002">
    <property type="protein sequence ID" value="CAK0738739.1"/>
    <property type="molecule type" value="Genomic_DNA"/>
</dbReference>
<dbReference type="InterPro" id="IPR023572">
    <property type="entry name" value="Archease_dom"/>
</dbReference>
<dbReference type="AlphaFoldDB" id="A0AAV1HW84"/>
<evidence type="ECO:0000256" key="4">
    <source>
        <dbReference type="ARBA" id="ARBA00022837"/>
    </source>
</evidence>
<keyword evidence="3" id="KW-0479">Metal-binding</keyword>